<evidence type="ECO:0000256" key="4">
    <source>
        <dbReference type="RuleBase" id="RU000612"/>
    </source>
</evidence>
<keyword evidence="2 4" id="KW-0324">Glycolysis</keyword>
<feature type="region of interest" description="Disordered" evidence="5">
    <location>
        <begin position="656"/>
        <end position="691"/>
    </location>
</feature>
<feature type="compositionally biased region" description="Basic and acidic residues" evidence="5">
    <location>
        <begin position="493"/>
        <end position="503"/>
    </location>
</feature>
<dbReference type="KEGG" id="cdn:BN940_13511"/>
<comment type="pathway">
    <text evidence="4">Carbohydrate degradation; glycolysis; D-glyceraldehyde 3-phosphate and glycerone phosphate from D-glucose: step 2/4.</text>
</comment>
<dbReference type="SUPFAM" id="SSF53697">
    <property type="entry name" value="SIS domain"/>
    <property type="match status" value="1"/>
</dbReference>
<evidence type="ECO:0000256" key="1">
    <source>
        <dbReference type="ARBA" id="ARBA00022432"/>
    </source>
</evidence>
<dbReference type="GO" id="GO:0051156">
    <property type="term" value="P:glucose 6-phosphate metabolic process"/>
    <property type="evidence" value="ECO:0007669"/>
    <property type="project" value="TreeGrafter"/>
</dbReference>
<evidence type="ECO:0000313" key="6">
    <source>
        <dbReference type="EMBL" id="CDM25151.1"/>
    </source>
</evidence>
<dbReference type="InterPro" id="IPR001672">
    <property type="entry name" value="G6P_Isomerase"/>
</dbReference>
<accession>W8X5G9</accession>
<feature type="region of interest" description="Disordered" evidence="5">
    <location>
        <begin position="455"/>
        <end position="515"/>
    </location>
</feature>
<feature type="compositionally biased region" description="Gly residues" evidence="5">
    <location>
        <begin position="475"/>
        <end position="491"/>
    </location>
</feature>
<gene>
    <name evidence="6" type="ORF">BN940_13511</name>
</gene>
<protein>
    <recommendedName>
        <fullName evidence="4">Glucose-6-phosphate isomerase</fullName>
        <ecNumber evidence="4">5.3.1.9</ecNumber>
    </recommendedName>
</protein>
<name>W8X5G9_CASD6</name>
<dbReference type="STRING" id="1437824.BN940_13511"/>
<dbReference type="EC" id="5.3.1.9" evidence="4"/>
<dbReference type="GO" id="GO:0004347">
    <property type="term" value="F:glucose-6-phosphate isomerase activity"/>
    <property type="evidence" value="ECO:0007669"/>
    <property type="project" value="UniProtKB-EC"/>
</dbReference>
<reference evidence="6 7" key="1">
    <citation type="journal article" date="2014" name="BMC Microbiol.">
        <title>The oxygen-independent metabolism of cyclic monoterpenes in Castellaniella defragrans 65Phen.</title>
        <authorList>
            <person name="Petasch J."/>
            <person name="Disch E.M."/>
            <person name="Markert S."/>
            <person name="Becher D."/>
            <person name="Schweder T."/>
            <person name="Huttel B."/>
            <person name="Reinhardt R."/>
            <person name="Harder J."/>
        </authorList>
    </citation>
    <scope>NUCLEOTIDE SEQUENCE [LARGE SCALE GENOMIC DNA]</scope>
    <source>
        <strain evidence="6">65Phen</strain>
    </source>
</reference>
<evidence type="ECO:0000313" key="7">
    <source>
        <dbReference type="Proteomes" id="UP000019805"/>
    </source>
</evidence>
<dbReference type="EMBL" id="HG916765">
    <property type="protein sequence ID" value="CDM25151.1"/>
    <property type="molecule type" value="Genomic_DNA"/>
</dbReference>
<keyword evidence="6" id="KW-0808">Transferase</keyword>
<dbReference type="Gene3D" id="3.40.50.10490">
    <property type="entry name" value="Glucose-6-phosphate isomerase like protein, domain 1"/>
    <property type="match status" value="3"/>
</dbReference>
<dbReference type="UniPathway" id="UPA00109">
    <property type="reaction ID" value="UER00181"/>
</dbReference>
<dbReference type="HOGENOM" id="CLU_036298_0_0_4"/>
<dbReference type="OrthoDB" id="9809101at2"/>
<feature type="region of interest" description="Disordered" evidence="5">
    <location>
        <begin position="1"/>
        <end position="21"/>
    </location>
</feature>
<dbReference type="GO" id="GO:0006096">
    <property type="term" value="P:glycolytic process"/>
    <property type="evidence" value="ECO:0007669"/>
    <property type="project" value="UniProtKB-UniPathway"/>
</dbReference>
<dbReference type="PATRIC" id="fig|1437824.5.peg.2668"/>
<dbReference type="InterPro" id="IPR046348">
    <property type="entry name" value="SIS_dom_sf"/>
</dbReference>
<dbReference type="Pfam" id="PF00342">
    <property type="entry name" value="PGI"/>
    <property type="match status" value="1"/>
</dbReference>
<dbReference type="GO" id="GO:0048029">
    <property type="term" value="F:monosaccharide binding"/>
    <property type="evidence" value="ECO:0007669"/>
    <property type="project" value="TreeGrafter"/>
</dbReference>
<dbReference type="GO" id="GO:0016740">
    <property type="term" value="F:transferase activity"/>
    <property type="evidence" value="ECO:0007669"/>
    <property type="project" value="UniProtKB-KW"/>
</dbReference>
<dbReference type="PANTHER" id="PTHR11469:SF1">
    <property type="entry name" value="GLUCOSE-6-PHOSPHATE ISOMERASE"/>
    <property type="match status" value="1"/>
</dbReference>
<sequence>MMQSLIDRAAREAGPAPHPRLAPLYSSASRLAPALNRLRMVLPQDLHEHLTERMRRLDGAHWSARFWRGDASLWSGGDEAGWLGWTDPARLAAVAHRWLGLCARLRSRGRTDAVLLGMGGASLGAQVLASVLAPAQGGLRLHVLDSTNPEQVRSLQARVPVAHCLYLVASKSGGTLESTLLAQHFEDHVARVEGRQRVGQRFCAITDPGTPLHARAEAGGYAAVFLGDPRIGGRYSVLSPFGMVPLALMGHDPIAFLREAGTMRDFCGPRAHGHANVGLRLGALLGEAALMGRDKITFWADEELAPLAEWLEQLLAESTGKQGRGLVPVCGEPPGPPCRYGSDRLFVVLQGPGSPARGDERTRLGRELARAGHPVVHVRIATPYALAQEFYRWQYATAVAGHVLGVNPFDQPDVEASKQRTRGLLAQGAEPADRPAGQRWGSLLLDVGASEAGAGGAGADDVRASEPAVSDVGATDGGATDGGAGDGGAGDVGTRDAAARDAGARGAADSPAGPEQALAQWLRRGPGGYHALLFYLPRTAGTQAWLSRWQQKLRDAGGGAVTAAFGPRYLHSCGQLHKGGPACGAYLFVRMAAWADGTDGAPEPLAACHAAQAEADLRELRARGRACVSVRFGASLEQGLQDLSRLLEGALAQAAGLGGPDGPDRPGSAARAAPASLPRGARGRAEAGALA</sequence>
<dbReference type="AlphaFoldDB" id="W8X5G9"/>
<keyword evidence="1 4" id="KW-0312">Gluconeogenesis</keyword>
<feature type="compositionally biased region" description="Low complexity" evidence="5">
    <location>
        <begin position="665"/>
        <end position="691"/>
    </location>
</feature>
<dbReference type="PROSITE" id="PS51463">
    <property type="entry name" value="P_GLUCOSE_ISOMERASE_3"/>
    <property type="match status" value="1"/>
</dbReference>
<organism evidence="6 7">
    <name type="scientific">Castellaniella defragrans (strain DSM 12143 / CCUG 39792 / 65Phen)</name>
    <name type="common">Alcaligenes defragrans</name>
    <dbReference type="NCBI Taxonomy" id="1437824"/>
    <lineage>
        <taxon>Bacteria</taxon>
        <taxon>Pseudomonadati</taxon>
        <taxon>Pseudomonadota</taxon>
        <taxon>Betaproteobacteria</taxon>
        <taxon>Burkholderiales</taxon>
        <taxon>Alcaligenaceae</taxon>
        <taxon>Castellaniella</taxon>
    </lineage>
</organism>
<dbReference type="Proteomes" id="UP000019805">
    <property type="component" value="Chromosome"/>
</dbReference>
<dbReference type="GO" id="GO:0097367">
    <property type="term" value="F:carbohydrate derivative binding"/>
    <property type="evidence" value="ECO:0007669"/>
    <property type="project" value="InterPro"/>
</dbReference>
<keyword evidence="3 4" id="KW-0413">Isomerase</keyword>
<dbReference type="PRINTS" id="PR00662">
    <property type="entry name" value="G6PISOMERASE"/>
</dbReference>
<proteinExistence type="inferred from homology"/>
<dbReference type="GO" id="GO:0006094">
    <property type="term" value="P:gluconeogenesis"/>
    <property type="evidence" value="ECO:0007669"/>
    <property type="project" value="UniProtKB-KW"/>
</dbReference>
<dbReference type="eggNOG" id="COG0166">
    <property type="taxonomic scope" value="Bacteria"/>
</dbReference>
<keyword evidence="7" id="KW-1185">Reference proteome</keyword>
<dbReference type="RefSeq" id="WP_052355850.1">
    <property type="nucleotide sequence ID" value="NZ_HG916765.1"/>
</dbReference>
<evidence type="ECO:0000256" key="2">
    <source>
        <dbReference type="ARBA" id="ARBA00023152"/>
    </source>
</evidence>
<dbReference type="GO" id="GO:0005829">
    <property type="term" value="C:cytosol"/>
    <property type="evidence" value="ECO:0007669"/>
    <property type="project" value="TreeGrafter"/>
</dbReference>
<comment type="catalytic activity">
    <reaction evidence="4">
        <text>alpha-D-glucose 6-phosphate = beta-D-fructose 6-phosphate</text>
        <dbReference type="Rhea" id="RHEA:11816"/>
        <dbReference type="ChEBI" id="CHEBI:57634"/>
        <dbReference type="ChEBI" id="CHEBI:58225"/>
        <dbReference type="EC" id="5.3.1.9"/>
    </reaction>
</comment>
<evidence type="ECO:0000256" key="3">
    <source>
        <dbReference type="ARBA" id="ARBA00023235"/>
    </source>
</evidence>
<evidence type="ECO:0000256" key="5">
    <source>
        <dbReference type="SAM" id="MobiDB-lite"/>
    </source>
</evidence>
<comment type="similarity">
    <text evidence="4">Belongs to the GPI family.</text>
</comment>
<dbReference type="PANTHER" id="PTHR11469">
    <property type="entry name" value="GLUCOSE-6-PHOSPHATE ISOMERASE"/>
    <property type="match status" value="1"/>
</dbReference>